<keyword evidence="2" id="KW-1185">Reference proteome</keyword>
<dbReference type="EMBL" id="QKKF02012754">
    <property type="protein sequence ID" value="RZF43297.1"/>
    <property type="molecule type" value="Genomic_DNA"/>
</dbReference>
<dbReference type="Proteomes" id="UP000291343">
    <property type="component" value="Unassembled WGS sequence"/>
</dbReference>
<protein>
    <submittedName>
        <fullName evidence="1">Uncharacterized protein</fullName>
    </submittedName>
</protein>
<reference evidence="1 2" key="1">
    <citation type="journal article" date="2017" name="Gigascience">
        <title>Genome sequence of the small brown planthopper, Laodelphax striatellus.</title>
        <authorList>
            <person name="Zhu J."/>
            <person name="Jiang F."/>
            <person name="Wang X."/>
            <person name="Yang P."/>
            <person name="Bao Y."/>
            <person name="Zhao W."/>
            <person name="Wang W."/>
            <person name="Lu H."/>
            <person name="Wang Q."/>
            <person name="Cui N."/>
            <person name="Li J."/>
            <person name="Chen X."/>
            <person name="Luo L."/>
            <person name="Yu J."/>
            <person name="Kang L."/>
            <person name="Cui F."/>
        </authorList>
    </citation>
    <scope>NUCLEOTIDE SEQUENCE [LARGE SCALE GENOMIC DNA]</scope>
    <source>
        <strain evidence="1">Lst14</strain>
    </source>
</reference>
<organism evidence="1 2">
    <name type="scientific">Laodelphax striatellus</name>
    <name type="common">Small brown planthopper</name>
    <name type="synonym">Delphax striatella</name>
    <dbReference type="NCBI Taxonomy" id="195883"/>
    <lineage>
        <taxon>Eukaryota</taxon>
        <taxon>Metazoa</taxon>
        <taxon>Ecdysozoa</taxon>
        <taxon>Arthropoda</taxon>
        <taxon>Hexapoda</taxon>
        <taxon>Insecta</taxon>
        <taxon>Pterygota</taxon>
        <taxon>Neoptera</taxon>
        <taxon>Paraneoptera</taxon>
        <taxon>Hemiptera</taxon>
        <taxon>Auchenorrhyncha</taxon>
        <taxon>Fulgoroidea</taxon>
        <taxon>Delphacidae</taxon>
        <taxon>Criomorphinae</taxon>
        <taxon>Laodelphax</taxon>
    </lineage>
</organism>
<evidence type="ECO:0000313" key="1">
    <source>
        <dbReference type="EMBL" id="RZF43297.1"/>
    </source>
</evidence>
<sequence length="110" mass="11835">MDHPIKIVDLNNIEIEEILLNGDLSELEDEGCDGDEGITEADDALIEAAMAGAYDGDEEDDTSATVEIGQGTQYNENQSLQNNQILPPALGIIQKEHGGGVEKTSMAKYQ</sequence>
<evidence type="ECO:0000313" key="2">
    <source>
        <dbReference type="Proteomes" id="UP000291343"/>
    </source>
</evidence>
<dbReference type="AlphaFoldDB" id="A0A482XC87"/>
<accession>A0A482XC87</accession>
<comment type="caution">
    <text evidence="1">The sequence shown here is derived from an EMBL/GenBank/DDBJ whole genome shotgun (WGS) entry which is preliminary data.</text>
</comment>
<dbReference type="InParanoid" id="A0A482XC87"/>
<name>A0A482XC87_LAOST</name>
<proteinExistence type="predicted"/>
<gene>
    <name evidence="1" type="ORF">LSTR_LSTR001558</name>
</gene>